<dbReference type="GO" id="GO:0006400">
    <property type="term" value="P:tRNA modification"/>
    <property type="evidence" value="ECO:0007669"/>
    <property type="project" value="TreeGrafter"/>
</dbReference>
<gene>
    <name evidence="9" type="primary">tit1</name>
    <name evidence="9" type="ORF">LSUE1_G000954</name>
</gene>
<dbReference type="AlphaFoldDB" id="A0A8T9CNB6"/>
<reference evidence="9 10" key="1">
    <citation type="submission" date="2018-05" db="EMBL/GenBank/DDBJ databases">
        <title>Genome sequencing and assembly of the regulated plant pathogen Lachnellula willkommii and related sister species for the development of diagnostic species identification markers.</title>
        <authorList>
            <person name="Giroux E."/>
            <person name="Bilodeau G."/>
        </authorList>
    </citation>
    <scope>NUCLEOTIDE SEQUENCE [LARGE SCALE GENOMIC DNA]</scope>
    <source>
        <strain evidence="9 10">CBS 268.59</strain>
    </source>
</reference>
<dbReference type="GO" id="GO:0005524">
    <property type="term" value="F:ATP binding"/>
    <property type="evidence" value="ECO:0007669"/>
    <property type="project" value="UniProtKB-UniRule"/>
</dbReference>
<dbReference type="Gene3D" id="1.10.20.140">
    <property type="match status" value="1"/>
</dbReference>
<protein>
    <recommendedName>
        <fullName evidence="5 6">tRNA dimethylallyltransferase</fullName>
        <ecNumber evidence="5 6">2.5.1.75</ecNumber>
    </recommendedName>
</protein>
<name>A0A8T9CNB6_9HELO</name>
<comment type="caution">
    <text evidence="9">The sequence shown here is derived from an EMBL/GenBank/DDBJ whole genome shotgun (WGS) entry which is preliminary data.</text>
</comment>
<evidence type="ECO:0000313" key="10">
    <source>
        <dbReference type="Proteomes" id="UP000469558"/>
    </source>
</evidence>
<accession>A0A8T9CNB6</accession>
<dbReference type="GO" id="GO:0005739">
    <property type="term" value="C:mitochondrion"/>
    <property type="evidence" value="ECO:0007669"/>
    <property type="project" value="TreeGrafter"/>
</dbReference>
<comment type="similarity">
    <text evidence="1 5 7">Belongs to the IPP transferase family.</text>
</comment>
<dbReference type="PANTHER" id="PTHR11088">
    <property type="entry name" value="TRNA DIMETHYLALLYLTRANSFERASE"/>
    <property type="match status" value="1"/>
</dbReference>
<evidence type="ECO:0000256" key="1">
    <source>
        <dbReference type="ARBA" id="ARBA00005842"/>
    </source>
</evidence>
<sequence>MAKRPPMDPLIVVLGATGTGKSQLAVDLATRFDGEIINGDTMQMYDGLPIVTNKITAEEQKGIPHHLLGNVALDEEPWRVGVFKTKASQIIREIRSRGRLPILVGGTHYYTQSLLFEGSLVEHAKRELEDQQESSDKFPILKGTTEEMLERLREIDPVMANQWHPNDRRRIRRSLEIFLTTGKKASDVYAEQKQQKRLNKETGSDEEEVPHSPVADGSTLFFWVHSDYAILKERLNSRIDKMARMGLLDEVKSLDEFLSRQRKAGNEVDLTRGIWVSIGWKEFEPYLAALKTGAASPEELEKLHDLSVEQTKSNTRQYAKRQVRWIRIKLASALSEENALDKLYLLDSSDVTQFDAAVSAPAIDITASFLNGDSLPLRQELSEAAKKFLTADSDVAGPRNIEFRQECKTCDVTLVIEEQWIRHLKTRRHRALEKKRLKNAAYGSLYQNIESTPGTDIT</sequence>
<dbReference type="PANTHER" id="PTHR11088:SF89">
    <property type="entry name" value="TRNA DIMETHYLALLYLTRANSFERASE"/>
    <property type="match status" value="1"/>
</dbReference>
<keyword evidence="10" id="KW-1185">Reference proteome</keyword>
<dbReference type="InterPro" id="IPR027417">
    <property type="entry name" value="P-loop_NTPase"/>
</dbReference>
<organism evidence="9 10">
    <name type="scientific">Lachnellula suecica</name>
    <dbReference type="NCBI Taxonomy" id="602035"/>
    <lineage>
        <taxon>Eukaryota</taxon>
        <taxon>Fungi</taxon>
        <taxon>Dikarya</taxon>
        <taxon>Ascomycota</taxon>
        <taxon>Pezizomycotina</taxon>
        <taxon>Leotiomycetes</taxon>
        <taxon>Helotiales</taxon>
        <taxon>Lachnaceae</taxon>
        <taxon>Lachnellula</taxon>
    </lineage>
</organism>
<dbReference type="Pfam" id="PF01715">
    <property type="entry name" value="IPPT"/>
    <property type="match status" value="1"/>
</dbReference>
<dbReference type="EC" id="2.5.1.75" evidence="5 6"/>
<evidence type="ECO:0000256" key="6">
    <source>
        <dbReference type="RuleBase" id="RU003783"/>
    </source>
</evidence>
<evidence type="ECO:0000256" key="4">
    <source>
        <dbReference type="ARBA" id="ARBA00022840"/>
    </source>
</evidence>
<dbReference type="NCBIfam" id="TIGR00174">
    <property type="entry name" value="miaA"/>
    <property type="match status" value="1"/>
</dbReference>
<dbReference type="InterPro" id="IPR018022">
    <property type="entry name" value="IPT"/>
</dbReference>
<evidence type="ECO:0000256" key="5">
    <source>
        <dbReference type="PIRNR" id="PIRNR039110"/>
    </source>
</evidence>
<dbReference type="InterPro" id="IPR030666">
    <property type="entry name" value="IPP_transferase_euk"/>
</dbReference>
<comment type="catalytic activity">
    <reaction evidence="5 6">
        <text>adenosine(37) in tRNA + dimethylallyl diphosphate = N(6)-dimethylallyladenosine(37) in tRNA + diphosphate</text>
        <dbReference type="Rhea" id="RHEA:26482"/>
        <dbReference type="Rhea" id="RHEA-COMP:10162"/>
        <dbReference type="Rhea" id="RHEA-COMP:10375"/>
        <dbReference type="ChEBI" id="CHEBI:33019"/>
        <dbReference type="ChEBI" id="CHEBI:57623"/>
        <dbReference type="ChEBI" id="CHEBI:74411"/>
        <dbReference type="ChEBI" id="CHEBI:74415"/>
        <dbReference type="EC" id="2.5.1.75"/>
    </reaction>
</comment>
<keyword evidence="5" id="KW-0963">Cytoplasm</keyword>
<comment type="function">
    <text evidence="5">Catalyzes the transfer of a dimethylallyl group onto the adenine at position 37.</text>
</comment>
<dbReference type="Gene3D" id="3.40.50.300">
    <property type="entry name" value="P-loop containing nucleotide triphosphate hydrolases"/>
    <property type="match status" value="1"/>
</dbReference>
<dbReference type="OrthoDB" id="775260at2759"/>
<evidence type="ECO:0000256" key="2">
    <source>
        <dbReference type="ARBA" id="ARBA00022679"/>
    </source>
</evidence>
<dbReference type="EMBL" id="QGMK01000108">
    <property type="protein sequence ID" value="TVY84173.1"/>
    <property type="molecule type" value="Genomic_DNA"/>
</dbReference>
<dbReference type="Proteomes" id="UP000469558">
    <property type="component" value="Unassembled WGS sequence"/>
</dbReference>
<evidence type="ECO:0000313" key="9">
    <source>
        <dbReference type="EMBL" id="TVY84173.1"/>
    </source>
</evidence>
<proteinExistence type="inferred from homology"/>
<feature type="region of interest" description="Disordered" evidence="8">
    <location>
        <begin position="189"/>
        <end position="212"/>
    </location>
</feature>
<keyword evidence="4 5" id="KW-0067">ATP-binding</keyword>
<evidence type="ECO:0000256" key="8">
    <source>
        <dbReference type="SAM" id="MobiDB-lite"/>
    </source>
</evidence>
<evidence type="ECO:0000256" key="3">
    <source>
        <dbReference type="ARBA" id="ARBA00022741"/>
    </source>
</evidence>
<dbReference type="PIRSF" id="PIRSF039110">
    <property type="entry name" value="IPP_transferase"/>
    <property type="match status" value="1"/>
</dbReference>
<dbReference type="SUPFAM" id="SSF52540">
    <property type="entry name" value="P-loop containing nucleoside triphosphate hydrolases"/>
    <property type="match status" value="2"/>
</dbReference>
<dbReference type="InterPro" id="IPR039657">
    <property type="entry name" value="Dimethylallyltransferase"/>
</dbReference>
<keyword evidence="2 5" id="KW-0808">Transferase</keyword>
<keyword evidence="3 5" id="KW-0547">Nucleotide-binding</keyword>
<dbReference type="GO" id="GO:0052381">
    <property type="term" value="F:tRNA dimethylallyltransferase activity"/>
    <property type="evidence" value="ECO:0007669"/>
    <property type="project" value="UniProtKB-UniRule"/>
</dbReference>
<evidence type="ECO:0000256" key="7">
    <source>
        <dbReference type="RuleBase" id="RU003785"/>
    </source>
</evidence>
<dbReference type="HAMAP" id="MF_00185">
    <property type="entry name" value="IPP_trans"/>
    <property type="match status" value="1"/>
</dbReference>
<keyword evidence="5 6" id="KW-0819">tRNA processing</keyword>